<gene>
    <name evidence="1" type="ORF">QFZ22_000787</name>
</gene>
<evidence type="ECO:0000313" key="2">
    <source>
        <dbReference type="Proteomes" id="UP001234216"/>
    </source>
</evidence>
<dbReference type="Gene3D" id="1.10.1900.10">
    <property type="entry name" value="c-terminal domain of poly(a) binding protein"/>
    <property type="match status" value="1"/>
</dbReference>
<organism evidence="1 2">
    <name type="scientific">Streptomyces canus</name>
    <dbReference type="NCBI Taxonomy" id="58343"/>
    <lineage>
        <taxon>Bacteria</taxon>
        <taxon>Bacillati</taxon>
        <taxon>Actinomycetota</taxon>
        <taxon>Actinomycetes</taxon>
        <taxon>Kitasatosporales</taxon>
        <taxon>Streptomycetaceae</taxon>
        <taxon>Streptomyces</taxon>
        <taxon>Streptomyces aurantiacus group</taxon>
    </lineage>
</organism>
<dbReference type="Pfam" id="PF06304">
    <property type="entry name" value="DUF1048"/>
    <property type="match status" value="1"/>
</dbReference>
<reference evidence="1" key="1">
    <citation type="submission" date="2023-07" db="EMBL/GenBank/DDBJ databases">
        <title>Comparative genomics of wheat-associated soil bacteria to identify genetic determinants of phenazine resistance.</title>
        <authorList>
            <person name="Mouncey N."/>
        </authorList>
    </citation>
    <scope>NUCLEOTIDE SEQUENCE</scope>
    <source>
        <strain evidence="1">V4I22</strain>
    </source>
</reference>
<dbReference type="AlphaFoldDB" id="A0AAW8F3R4"/>
<dbReference type="EMBL" id="JAUSZV010000005">
    <property type="protein sequence ID" value="MDQ0904802.1"/>
    <property type="molecule type" value="Genomic_DNA"/>
</dbReference>
<dbReference type="Proteomes" id="UP001234216">
    <property type="component" value="Unassembled WGS sequence"/>
</dbReference>
<dbReference type="RefSeq" id="WP_306972336.1">
    <property type="nucleotide sequence ID" value="NZ_JAUSYQ010000002.1"/>
</dbReference>
<sequence length="95" mass="10667">MPRAEQAGRHFPFKNAIPPDRTTANGFVAHPFPYWRFTGRSLIPILDFAMGLLEVSAADGQSIHEVLGDDIQGFCTALAGARLIFNLRRRMVRRN</sequence>
<comment type="caution">
    <text evidence="1">The sequence shown here is derived from an EMBL/GenBank/DDBJ whole genome shotgun (WGS) entry which is preliminary data.</text>
</comment>
<dbReference type="InterPro" id="IPR008316">
    <property type="entry name" value="UCP029876"/>
</dbReference>
<dbReference type="SUPFAM" id="SSF158560">
    <property type="entry name" value="BH3980-like"/>
    <property type="match status" value="1"/>
</dbReference>
<evidence type="ECO:0000313" key="1">
    <source>
        <dbReference type="EMBL" id="MDQ0904802.1"/>
    </source>
</evidence>
<accession>A0AAW8F3R4</accession>
<proteinExistence type="predicted"/>
<protein>
    <submittedName>
        <fullName evidence="1">Uncharacterized protein</fullName>
    </submittedName>
</protein>
<name>A0AAW8F3R4_9ACTN</name>